<dbReference type="SMART" id="SM00220">
    <property type="entry name" value="S_TKc"/>
    <property type="match status" value="1"/>
</dbReference>
<accession>A0A267GMA1</accession>
<evidence type="ECO:0000256" key="4">
    <source>
        <dbReference type="ARBA" id="ARBA00022741"/>
    </source>
</evidence>
<dbReference type="InterPro" id="IPR011009">
    <property type="entry name" value="Kinase-like_dom_sf"/>
</dbReference>
<gene>
    <name evidence="10" type="ORF">BOX15_Mlig031008g1</name>
</gene>
<name>A0A267GMA1_9PLAT</name>
<evidence type="ECO:0000256" key="5">
    <source>
        <dbReference type="ARBA" id="ARBA00022777"/>
    </source>
</evidence>
<dbReference type="InterPro" id="IPR016024">
    <property type="entry name" value="ARM-type_fold"/>
</dbReference>
<dbReference type="InterPro" id="IPR008266">
    <property type="entry name" value="Tyr_kinase_AS"/>
</dbReference>
<keyword evidence="6" id="KW-0067">ATP-binding</keyword>
<evidence type="ECO:0000256" key="2">
    <source>
        <dbReference type="ARBA" id="ARBA00022527"/>
    </source>
</evidence>
<dbReference type="GO" id="GO:0004674">
    <property type="term" value="F:protein serine/threonine kinase activity"/>
    <property type="evidence" value="ECO:0007669"/>
    <property type="project" value="UniProtKB-KW"/>
</dbReference>
<keyword evidence="2" id="KW-0723">Serine/threonine-protein kinase</keyword>
<comment type="catalytic activity">
    <reaction evidence="8">
        <text>L-seryl-[protein] + ATP = O-phospho-L-seryl-[protein] + ADP + H(+)</text>
        <dbReference type="Rhea" id="RHEA:17989"/>
        <dbReference type="Rhea" id="RHEA-COMP:9863"/>
        <dbReference type="Rhea" id="RHEA-COMP:11604"/>
        <dbReference type="ChEBI" id="CHEBI:15378"/>
        <dbReference type="ChEBI" id="CHEBI:29999"/>
        <dbReference type="ChEBI" id="CHEBI:30616"/>
        <dbReference type="ChEBI" id="CHEBI:83421"/>
        <dbReference type="ChEBI" id="CHEBI:456216"/>
        <dbReference type="EC" id="2.7.11.1"/>
    </reaction>
</comment>
<keyword evidence="11" id="KW-1185">Reference proteome</keyword>
<feature type="domain" description="Protein kinase" evidence="9">
    <location>
        <begin position="4"/>
        <end position="285"/>
    </location>
</feature>
<evidence type="ECO:0000259" key="9">
    <source>
        <dbReference type="PROSITE" id="PS50011"/>
    </source>
</evidence>
<dbReference type="PANTHER" id="PTHR24363">
    <property type="entry name" value="SERINE/THREONINE PROTEIN KINASE"/>
    <property type="match status" value="1"/>
</dbReference>
<comment type="catalytic activity">
    <reaction evidence="7">
        <text>L-threonyl-[protein] + ATP = O-phospho-L-threonyl-[protein] + ADP + H(+)</text>
        <dbReference type="Rhea" id="RHEA:46608"/>
        <dbReference type="Rhea" id="RHEA-COMP:11060"/>
        <dbReference type="Rhea" id="RHEA-COMP:11605"/>
        <dbReference type="ChEBI" id="CHEBI:15378"/>
        <dbReference type="ChEBI" id="CHEBI:30013"/>
        <dbReference type="ChEBI" id="CHEBI:30616"/>
        <dbReference type="ChEBI" id="CHEBI:61977"/>
        <dbReference type="ChEBI" id="CHEBI:456216"/>
        <dbReference type="EC" id="2.7.11.1"/>
    </reaction>
</comment>
<sequence>MENYLVVKQLGSGPLGAVLLVEAATADRLRYALKRVECHDESSANKAFKESLRLTSIRHPFAAPYREIFVDWNADHSSVYVCFVMDHFPNGSLESITSRKLKDKKPLDEEIVRKWFGQTLEFLAYIHGRGLCHGDIRASNIFLRDDLSISVGDFCVATLMADHQTNTRTDKAIMDATAPEVQAGRPATYTQAADMWGLGCVLLNLMLCTEQSWQSLGQTLLRYKSSESDSAEDASAAAASRILQEALAPVESVYSPELRAAVLGLLAVRPTDRPTMAALLETPLARDCLNLAGSAMADRRRKQQVTTKDRPIPRDSGLEPLLEYVDRELNNENCFREALEELCTQLRSAGSLTAEQLCTLHQGLRSHLASEEVCTAYCCLLGNLAIRASPGGPLYLRESVDCVLLAMSQHPYCSGLLRSAAALLMAFAADRRCSQLVGESGGIDALLSAVAAAPDDADLFALAANALWSLCAYAPNARRCLERDGLLLVTRAMKAFGDSPEAQEHGAALLLAFSMSPSAVQRAGEHAVVELLLRALARHQRFTKVVRNAALALASYVEADEECGLTVLDCESVEAAGEGLAGLPVLAAAFHVHRDNVEVAEAVASLLRELCMYPELVKSVIDINQMIELVNTVRKRFLKTPAVAKPLDEALRSLETVRFVD</sequence>
<dbReference type="EC" id="2.7.11.1" evidence="1"/>
<dbReference type="AlphaFoldDB" id="A0A267GMA1"/>
<dbReference type="InterPro" id="IPR011989">
    <property type="entry name" value="ARM-like"/>
</dbReference>
<evidence type="ECO:0000256" key="6">
    <source>
        <dbReference type="ARBA" id="ARBA00022840"/>
    </source>
</evidence>
<dbReference type="PROSITE" id="PS50011">
    <property type="entry name" value="PROTEIN_KINASE_DOM"/>
    <property type="match status" value="1"/>
</dbReference>
<dbReference type="Pfam" id="PF00069">
    <property type="entry name" value="Pkinase"/>
    <property type="match status" value="1"/>
</dbReference>
<dbReference type="GO" id="GO:0005524">
    <property type="term" value="F:ATP binding"/>
    <property type="evidence" value="ECO:0007669"/>
    <property type="project" value="UniProtKB-KW"/>
</dbReference>
<dbReference type="SUPFAM" id="SSF56112">
    <property type="entry name" value="Protein kinase-like (PK-like)"/>
    <property type="match status" value="1"/>
</dbReference>
<evidence type="ECO:0000313" key="10">
    <source>
        <dbReference type="EMBL" id="PAA86419.1"/>
    </source>
</evidence>
<proteinExistence type="predicted"/>
<evidence type="ECO:0000256" key="7">
    <source>
        <dbReference type="ARBA" id="ARBA00047899"/>
    </source>
</evidence>
<dbReference type="Proteomes" id="UP000215902">
    <property type="component" value="Unassembled WGS sequence"/>
</dbReference>
<dbReference type="OrthoDB" id="248923at2759"/>
<evidence type="ECO:0000256" key="3">
    <source>
        <dbReference type="ARBA" id="ARBA00022679"/>
    </source>
</evidence>
<dbReference type="PANTHER" id="PTHR24363:SF0">
    <property type="entry name" value="SERINE_THREONINE KINASE LIKE DOMAIN CONTAINING 1"/>
    <property type="match status" value="1"/>
</dbReference>
<protein>
    <recommendedName>
        <fullName evidence="1">non-specific serine/threonine protein kinase</fullName>
        <ecNumber evidence="1">2.7.11.1</ecNumber>
    </recommendedName>
</protein>
<dbReference type="STRING" id="282301.A0A267GMA1"/>
<comment type="caution">
    <text evidence="10">The sequence shown here is derived from an EMBL/GenBank/DDBJ whole genome shotgun (WGS) entry which is preliminary data.</text>
</comment>
<evidence type="ECO:0000256" key="8">
    <source>
        <dbReference type="ARBA" id="ARBA00048679"/>
    </source>
</evidence>
<dbReference type="SUPFAM" id="SSF48371">
    <property type="entry name" value="ARM repeat"/>
    <property type="match status" value="1"/>
</dbReference>
<dbReference type="InterPro" id="IPR000719">
    <property type="entry name" value="Prot_kinase_dom"/>
</dbReference>
<reference evidence="10 11" key="1">
    <citation type="submission" date="2017-06" db="EMBL/GenBank/DDBJ databases">
        <title>A platform for efficient transgenesis in Macrostomum lignano, a flatworm model organism for stem cell research.</title>
        <authorList>
            <person name="Berezikov E."/>
        </authorList>
    </citation>
    <scope>NUCLEOTIDE SEQUENCE [LARGE SCALE GENOMIC DNA]</scope>
    <source>
        <strain evidence="10">DV1</strain>
        <tissue evidence="10">Whole organism</tissue>
    </source>
</reference>
<evidence type="ECO:0000256" key="1">
    <source>
        <dbReference type="ARBA" id="ARBA00012513"/>
    </source>
</evidence>
<keyword evidence="3" id="KW-0808">Transferase</keyword>
<evidence type="ECO:0000313" key="11">
    <source>
        <dbReference type="Proteomes" id="UP000215902"/>
    </source>
</evidence>
<keyword evidence="4" id="KW-0547">Nucleotide-binding</keyword>
<organism evidence="10 11">
    <name type="scientific">Macrostomum lignano</name>
    <dbReference type="NCBI Taxonomy" id="282301"/>
    <lineage>
        <taxon>Eukaryota</taxon>
        <taxon>Metazoa</taxon>
        <taxon>Spiralia</taxon>
        <taxon>Lophotrochozoa</taxon>
        <taxon>Platyhelminthes</taxon>
        <taxon>Rhabditophora</taxon>
        <taxon>Macrostomorpha</taxon>
        <taxon>Macrostomida</taxon>
        <taxon>Macrostomidae</taxon>
        <taxon>Macrostomum</taxon>
    </lineage>
</organism>
<dbReference type="EMBL" id="NIVC01000280">
    <property type="protein sequence ID" value="PAA86419.1"/>
    <property type="molecule type" value="Genomic_DNA"/>
</dbReference>
<keyword evidence="5" id="KW-0418">Kinase</keyword>
<dbReference type="Gene3D" id="1.10.510.10">
    <property type="entry name" value="Transferase(Phosphotransferase) domain 1"/>
    <property type="match status" value="1"/>
</dbReference>
<dbReference type="PROSITE" id="PS00109">
    <property type="entry name" value="PROTEIN_KINASE_TYR"/>
    <property type="match status" value="1"/>
</dbReference>
<dbReference type="Gene3D" id="1.25.10.10">
    <property type="entry name" value="Leucine-rich Repeat Variant"/>
    <property type="match status" value="1"/>
</dbReference>